<reference evidence="2" key="3">
    <citation type="submission" date="2020-12" db="UniProtKB">
        <authorList>
            <consortium name="EnsemblPlants"/>
        </authorList>
    </citation>
    <scope>IDENTIFICATION</scope>
</reference>
<dbReference type="EMBL" id="ABEU02000022">
    <property type="protein sequence ID" value="PNR30505.1"/>
    <property type="molecule type" value="Genomic_DNA"/>
</dbReference>
<reference evidence="1 3" key="1">
    <citation type="journal article" date="2008" name="Science">
        <title>The Physcomitrella genome reveals evolutionary insights into the conquest of land by plants.</title>
        <authorList>
            <person name="Rensing S."/>
            <person name="Lang D."/>
            <person name="Zimmer A."/>
            <person name="Terry A."/>
            <person name="Salamov A."/>
            <person name="Shapiro H."/>
            <person name="Nishiyama T."/>
            <person name="Perroud P.-F."/>
            <person name="Lindquist E."/>
            <person name="Kamisugi Y."/>
            <person name="Tanahashi T."/>
            <person name="Sakakibara K."/>
            <person name="Fujita T."/>
            <person name="Oishi K."/>
            <person name="Shin-I T."/>
            <person name="Kuroki Y."/>
            <person name="Toyoda A."/>
            <person name="Suzuki Y."/>
            <person name="Hashimoto A."/>
            <person name="Yamaguchi K."/>
            <person name="Sugano A."/>
            <person name="Kohara Y."/>
            <person name="Fujiyama A."/>
            <person name="Anterola A."/>
            <person name="Aoki S."/>
            <person name="Ashton N."/>
            <person name="Barbazuk W.B."/>
            <person name="Barker E."/>
            <person name="Bennetzen J."/>
            <person name="Bezanilla M."/>
            <person name="Blankenship R."/>
            <person name="Cho S.H."/>
            <person name="Dutcher S."/>
            <person name="Estelle M."/>
            <person name="Fawcett J.A."/>
            <person name="Gundlach H."/>
            <person name="Hanada K."/>
            <person name="Heyl A."/>
            <person name="Hicks K.A."/>
            <person name="Hugh J."/>
            <person name="Lohr M."/>
            <person name="Mayer K."/>
            <person name="Melkozernov A."/>
            <person name="Murata T."/>
            <person name="Nelson D."/>
            <person name="Pils B."/>
            <person name="Prigge M."/>
            <person name="Reiss B."/>
            <person name="Renner T."/>
            <person name="Rombauts S."/>
            <person name="Rushton P."/>
            <person name="Sanderfoot A."/>
            <person name="Schween G."/>
            <person name="Shiu S.-H."/>
            <person name="Stueber K."/>
            <person name="Theodoulou F.L."/>
            <person name="Tu H."/>
            <person name="Van de Peer Y."/>
            <person name="Verrier P.J."/>
            <person name="Waters E."/>
            <person name="Wood A."/>
            <person name="Yang L."/>
            <person name="Cove D."/>
            <person name="Cuming A."/>
            <person name="Hasebe M."/>
            <person name="Lucas S."/>
            <person name="Mishler D.B."/>
            <person name="Reski R."/>
            <person name="Grigoriev I."/>
            <person name="Quatrano R.S."/>
            <person name="Boore J.L."/>
        </authorList>
    </citation>
    <scope>NUCLEOTIDE SEQUENCE [LARGE SCALE GENOMIC DNA]</scope>
    <source>
        <strain evidence="2 3">cv. Gransden 2004</strain>
    </source>
</reference>
<evidence type="ECO:0000313" key="2">
    <source>
        <dbReference type="EnsemblPlants" id="PAC:32903282.CDS.1"/>
    </source>
</evidence>
<gene>
    <name evidence="1" type="ORF">PHYPA_026821</name>
</gene>
<dbReference type="EnsemblPlants" id="Pp3c22_7279V3.1">
    <property type="protein sequence ID" value="PAC:32903282.CDS.1"/>
    <property type="gene ID" value="Pp3c22_7279"/>
</dbReference>
<reference evidence="1 3" key="2">
    <citation type="journal article" date="2018" name="Plant J.">
        <title>The Physcomitrella patens chromosome-scale assembly reveals moss genome structure and evolution.</title>
        <authorList>
            <person name="Lang D."/>
            <person name="Ullrich K.K."/>
            <person name="Murat F."/>
            <person name="Fuchs J."/>
            <person name="Jenkins J."/>
            <person name="Haas F.B."/>
            <person name="Piednoel M."/>
            <person name="Gundlach H."/>
            <person name="Van Bel M."/>
            <person name="Meyberg R."/>
            <person name="Vives C."/>
            <person name="Morata J."/>
            <person name="Symeonidi A."/>
            <person name="Hiss M."/>
            <person name="Muchero W."/>
            <person name="Kamisugi Y."/>
            <person name="Saleh O."/>
            <person name="Blanc G."/>
            <person name="Decker E.L."/>
            <person name="van Gessel N."/>
            <person name="Grimwood J."/>
            <person name="Hayes R.D."/>
            <person name="Graham S.W."/>
            <person name="Gunter L.E."/>
            <person name="McDaniel S.F."/>
            <person name="Hoernstein S.N.W."/>
            <person name="Larsson A."/>
            <person name="Li F.W."/>
            <person name="Perroud P.F."/>
            <person name="Phillips J."/>
            <person name="Ranjan P."/>
            <person name="Rokshar D.S."/>
            <person name="Rothfels C.J."/>
            <person name="Schneider L."/>
            <person name="Shu S."/>
            <person name="Stevenson D.W."/>
            <person name="Thummler F."/>
            <person name="Tillich M."/>
            <person name="Villarreal Aguilar J.C."/>
            <person name="Widiez T."/>
            <person name="Wong G.K."/>
            <person name="Wymore A."/>
            <person name="Zhang Y."/>
            <person name="Zimmer A.D."/>
            <person name="Quatrano R.S."/>
            <person name="Mayer K.F.X."/>
            <person name="Goodstein D."/>
            <person name="Casacuberta J.M."/>
            <person name="Vandepoele K."/>
            <person name="Reski R."/>
            <person name="Cuming A.C."/>
            <person name="Tuskan G.A."/>
            <person name="Maumus F."/>
            <person name="Salse J."/>
            <person name="Schmutz J."/>
            <person name="Rensing S.A."/>
        </authorList>
    </citation>
    <scope>NUCLEOTIDE SEQUENCE [LARGE SCALE GENOMIC DNA]</scope>
    <source>
        <strain evidence="2 3">cv. Gransden 2004</strain>
    </source>
</reference>
<evidence type="ECO:0000313" key="3">
    <source>
        <dbReference type="Proteomes" id="UP000006727"/>
    </source>
</evidence>
<evidence type="ECO:0000313" key="1">
    <source>
        <dbReference type="EMBL" id="PNR30505.1"/>
    </source>
</evidence>
<dbReference type="Gramene" id="Pp3c22_7279V3.1">
    <property type="protein sequence ID" value="PAC:32903282.CDS.1"/>
    <property type="gene ID" value="Pp3c22_7279"/>
</dbReference>
<organism evidence="1">
    <name type="scientific">Physcomitrium patens</name>
    <name type="common">Spreading-leaved earth moss</name>
    <name type="synonym">Physcomitrella patens</name>
    <dbReference type="NCBI Taxonomy" id="3218"/>
    <lineage>
        <taxon>Eukaryota</taxon>
        <taxon>Viridiplantae</taxon>
        <taxon>Streptophyta</taxon>
        <taxon>Embryophyta</taxon>
        <taxon>Bryophyta</taxon>
        <taxon>Bryophytina</taxon>
        <taxon>Bryopsida</taxon>
        <taxon>Funariidae</taxon>
        <taxon>Funariales</taxon>
        <taxon>Funariaceae</taxon>
        <taxon>Physcomitrium</taxon>
    </lineage>
</organism>
<dbReference type="InParanoid" id="A0A2K1IMJ9"/>
<accession>A0A2K1IMJ9</accession>
<proteinExistence type="predicted"/>
<protein>
    <submittedName>
        <fullName evidence="1 2">Uncharacterized protein</fullName>
    </submittedName>
</protein>
<sequence length="116" mass="12535">MQPLQAACAGESGSLCSACLECCRSFSPSSSFLLLLHLLQTKHHNSNNIIIQLYSTLLVSFWTHITCCTHLHTGTLHSTITKTSPRGSLLQIASPCCVVLPCGLFSYAVDKLLDIA</sequence>
<dbReference type="AlphaFoldDB" id="A0A2K1IMJ9"/>
<dbReference type="Proteomes" id="UP000006727">
    <property type="component" value="Chromosome 22"/>
</dbReference>
<keyword evidence="3" id="KW-1185">Reference proteome</keyword>
<name>A0A2K1IMJ9_PHYPA</name>